<dbReference type="AlphaFoldDB" id="A0A9K3D9D7"/>
<sequence>VMALVATDLRTFGVLLREVISEAGGESGERERAGVDPLALFPGFRLTDPLAPESDAYKYIDGRFYPTDVTESLKLTCGAQVTVAV</sequence>
<keyword evidence="2" id="KW-1185">Reference proteome</keyword>
<dbReference type="EMBL" id="BDIP01006297">
    <property type="protein sequence ID" value="GIQ90531.1"/>
    <property type="molecule type" value="Genomic_DNA"/>
</dbReference>
<accession>A0A9K3D9D7</accession>
<protein>
    <submittedName>
        <fullName evidence="1">Uncharacterized protein</fullName>
    </submittedName>
</protein>
<gene>
    <name evidence="1" type="ORF">KIPB_013357</name>
</gene>
<evidence type="ECO:0000313" key="1">
    <source>
        <dbReference type="EMBL" id="GIQ90531.1"/>
    </source>
</evidence>
<organism evidence="1 2">
    <name type="scientific">Kipferlia bialata</name>
    <dbReference type="NCBI Taxonomy" id="797122"/>
    <lineage>
        <taxon>Eukaryota</taxon>
        <taxon>Metamonada</taxon>
        <taxon>Carpediemonas-like organisms</taxon>
        <taxon>Kipferlia</taxon>
    </lineage>
</organism>
<dbReference type="Proteomes" id="UP000265618">
    <property type="component" value="Unassembled WGS sequence"/>
</dbReference>
<name>A0A9K3D9D7_9EUKA</name>
<evidence type="ECO:0000313" key="2">
    <source>
        <dbReference type="Proteomes" id="UP000265618"/>
    </source>
</evidence>
<feature type="non-terminal residue" evidence="1">
    <location>
        <position position="1"/>
    </location>
</feature>
<comment type="caution">
    <text evidence="1">The sequence shown here is derived from an EMBL/GenBank/DDBJ whole genome shotgun (WGS) entry which is preliminary data.</text>
</comment>
<reference evidence="1 2" key="1">
    <citation type="journal article" date="2018" name="PLoS ONE">
        <title>The draft genome of Kipferlia bialata reveals reductive genome evolution in fornicate parasites.</title>
        <authorList>
            <person name="Tanifuji G."/>
            <person name="Takabayashi S."/>
            <person name="Kume K."/>
            <person name="Takagi M."/>
            <person name="Nakayama T."/>
            <person name="Kamikawa R."/>
            <person name="Inagaki Y."/>
            <person name="Hashimoto T."/>
        </authorList>
    </citation>
    <scope>NUCLEOTIDE SEQUENCE [LARGE SCALE GENOMIC DNA]</scope>
    <source>
        <strain evidence="1">NY0173</strain>
    </source>
</reference>
<proteinExistence type="predicted"/>